<dbReference type="PANTHER" id="PTHR23416">
    <property type="entry name" value="SIALIC ACID SYNTHASE-RELATED"/>
    <property type="match status" value="1"/>
</dbReference>
<dbReference type="GO" id="GO:0008374">
    <property type="term" value="F:O-acyltransferase activity"/>
    <property type="evidence" value="ECO:0007669"/>
    <property type="project" value="TreeGrafter"/>
</dbReference>
<dbReference type="AlphaFoldDB" id="A0A4Z1NQA9"/>
<evidence type="ECO:0000256" key="1">
    <source>
        <dbReference type="ARBA" id="ARBA00007274"/>
    </source>
</evidence>
<evidence type="ECO:0000313" key="4">
    <source>
        <dbReference type="EMBL" id="TID15195.1"/>
    </source>
</evidence>
<organism evidence="4 5">
    <name type="scientific">Venturia nashicola</name>
    <dbReference type="NCBI Taxonomy" id="86259"/>
    <lineage>
        <taxon>Eukaryota</taxon>
        <taxon>Fungi</taxon>
        <taxon>Dikarya</taxon>
        <taxon>Ascomycota</taxon>
        <taxon>Pezizomycotina</taxon>
        <taxon>Dothideomycetes</taxon>
        <taxon>Pleosporomycetidae</taxon>
        <taxon>Venturiales</taxon>
        <taxon>Venturiaceae</taxon>
        <taxon>Venturia</taxon>
    </lineage>
</organism>
<dbReference type="InterPro" id="IPR001451">
    <property type="entry name" value="Hexapep"/>
</dbReference>
<evidence type="ECO:0000256" key="2">
    <source>
        <dbReference type="ARBA" id="ARBA00022679"/>
    </source>
</evidence>
<dbReference type="EMBL" id="SNSC02000021">
    <property type="protein sequence ID" value="TID15195.1"/>
    <property type="molecule type" value="Genomic_DNA"/>
</dbReference>
<feature type="domain" description="Maltose/galactoside acetyltransferase" evidence="3">
    <location>
        <begin position="8"/>
        <end position="59"/>
    </location>
</feature>
<evidence type="ECO:0000313" key="5">
    <source>
        <dbReference type="Proteomes" id="UP000298493"/>
    </source>
</evidence>
<keyword evidence="2 4" id="KW-0808">Transferase</keyword>
<dbReference type="SMART" id="SM01266">
    <property type="entry name" value="Mac"/>
    <property type="match status" value="1"/>
</dbReference>
<dbReference type="SUPFAM" id="SSF51161">
    <property type="entry name" value="Trimeric LpxA-like enzymes"/>
    <property type="match status" value="1"/>
</dbReference>
<dbReference type="GO" id="GO:0016407">
    <property type="term" value="F:acetyltransferase activity"/>
    <property type="evidence" value="ECO:0007669"/>
    <property type="project" value="InterPro"/>
</dbReference>
<dbReference type="InterPro" id="IPR018357">
    <property type="entry name" value="Hexapep_transf_CS"/>
</dbReference>
<dbReference type="CDD" id="cd03357">
    <property type="entry name" value="LbH_MAT_GAT"/>
    <property type="match status" value="1"/>
</dbReference>
<dbReference type="Pfam" id="PF12464">
    <property type="entry name" value="Mac"/>
    <property type="match status" value="1"/>
</dbReference>
<comment type="caution">
    <text evidence="4">The sequence shown here is derived from an EMBL/GenBank/DDBJ whole genome shotgun (WGS) entry which is preliminary data.</text>
</comment>
<comment type="similarity">
    <text evidence="1">Belongs to the transferase hexapeptide repeat family.</text>
</comment>
<accession>A0A4Z1NQA9</accession>
<protein>
    <submittedName>
        <fullName evidence="4">Putative acetyltransferase</fullName>
    </submittedName>
</protein>
<keyword evidence="5" id="KW-1185">Reference proteome</keyword>
<sequence>MVDLAENKRKMRAGELYHAFTPDLVAERQRCGLACERFNAAGKVSRRRNVELWRDIVGDNRSLPPQNTDQEADDALFEDDPWVEAPLQIDYGTNVKVGQGVFLNFNCCILDTCEVSIGARTLVGPNVSFYSGTHPLDPLLRNGTKGPELGKPIFVGEDCWIGGNVQVLPGVKLGRGVVVGAGSVVTKDVPDFWIVAGNPAKLLRKIETKMDPEHPEHQKEDETFGAEKPMAELAKDIEQSVMHDEMDSWLHCGSEADCVKASHG</sequence>
<name>A0A4Z1NQA9_9PEZI</name>
<reference evidence="4 5" key="1">
    <citation type="submission" date="2019-04" db="EMBL/GenBank/DDBJ databases">
        <title>High contiguity whole genome sequence and gene annotation resource for two Venturia nashicola isolates.</title>
        <authorList>
            <person name="Prokchorchik M."/>
            <person name="Won K."/>
            <person name="Lee Y."/>
            <person name="Choi E.D."/>
            <person name="Segonzac C."/>
            <person name="Sohn K.H."/>
        </authorList>
    </citation>
    <scope>NUCLEOTIDE SEQUENCE [LARGE SCALE GENOMIC DNA]</scope>
    <source>
        <strain evidence="4 5">PRI2</strain>
    </source>
</reference>
<dbReference type="InterPro" id="IPR051159">
    <property type="entry name" value="Hexapeptide_acetyltransf"/>
</dbReference>
<evidence type="ECO:0000259" key="3">
    <source>
        <dbReference type="SMART" id="SM01266"/>
    </source>
</evidence>
<dbReference type="InterPro" id="IPR011004">
    <property type="entry name" value="Trimer_LpxA-like_sf"/>
</dbReference>
<dbReference type="OrthoDB" id="25818at2759"/>
<dbReference type="PANTHER" id="PTHR23416:SF54">
    <property type="entry name" value="ACETYLTRANSFERASE, CYSE_LACA_LPXA_NODL FAMILY (AFU_ORTHOLOGUE AFUA_2G08430)-RELATED"/>
    <property type="match status" value="1"/>
</dbReference>
<dbReference type="InterPro" id="IPR024688">
    <property type="entry name" value="Mac_dom"/>
</dbReference>
<dbReference type="STRING" id="86259.A0A4Z1NQA9"/>
<proteinExistence type="inferred from homology"/>
<dbReference type="Pfam" id="PF00132">
    <property type="entry name" value="Hexapep"/>
    <property type="match status" value="1"/>
</dbReference>
<dbReference type="PROSITE" id="PS00101">
    <property type="entry name" value="HEXAPEP_TRANSFERASES"/>
    <property type="match status" value="1"/>
</dbReference>
<dbReference type="Gene3D" id="2.160.10.10">
    <property type="entry name" value="Hexapeptide repeat proteins"/>
    <property type="match status" value="1"/>
</dbReference>
<dbReference type="Proteomes" id="UP000298493">
    <property type="component" value="Unassembled WGS sequence"/>
</dbReference>
<gene>
    <name evidence="4" type="ORF">E6O75_ATG08448</name>
</gene>